<name>A0AAV4WTZ3_9ARAC</name>
<keyword evidence="1" id="KW-0472">Membrane</keyword>
<organism evidence="2 3">
    <name type="scientific">Caerostris darwini</name>
    <dbReference type="NCBI Taxonomy" id="1538125"/>
    <lineage>
        <taxon>Eukaryota</taxon>
        <taxon>Metazoa</taxon>
        <taxon>Ecdysozoa</taxon>
        <taxon>Arthropoda</taxon>
        <taxon>Chelicerata</taxon>
        <taxon>Arachnida</taxon>
        <taxon>Araneae</taxon>
        <taxon>Araneomorphae</taxon>
        <taxon>Entelegynae</taxon>
        <taxon>Araneoidea</taxon>
        <taxon>Araneidae</taxon>
        <taxon>Caerostris</taxon>
    </lineage>
</organism>
<evidence type="ECO:0000313" key="3">
    <source>
        <dbReference type="Proteomes" id="UP001054837"/>
    </source>
</evidence>
<accession>A0AAV4WTZ3</accession>
<feature type="transmembrane region" description="Helical" evidence="1">
    <location>
        <begin position="79"/>
        <end position="102"/>
    </location>
</feature>
<keyword evidence="3" id="KW-1185">Reference proteome</keyword>
<evidence type="ECO:0000313" key="2">
    <source>
        <dbReference type="EMBL" id="GIY85289.1"/>
    </source>
</evidence>
<sequence length="159" mass="18520">MAEKLSVFDKISPIAFCILQLFKKQLTSIQGNQSEHRFPSIIWFLVFSLTIAINCTVTVFFASACIWEDGWQYTYIIGLLEAILFCGVGWVLSGSTVLYATYNLTMNEAFNYHRYRYLKDGDGHYHNPFNRGILENIKEFFHCTRVWDVHDIIKIEETV</sequence>
<dbReference type="AlphaFoldDB" id="A0AAV4WTZ3"/>
<dbReference type="Proteomes" id="UP001054837">
    <property type="component" value="Unassembled WGS sequence"/>
</dbReference>
<dbReference type="EMBL" id="BPLQ01015031">
    <property type="protein sequence ID" value="GIY85289.1"/>
    <property type="molecule type" value="Genomic_DNA"/>
</dbReference>
<reference evidence="2 3" key="1">
    <citation type="submission" date="2021-06" db="EMBL/GenBank/DDBJ databases">
        <title>Caerostris darwini draft genome.</title>
        <authorList>
            <person name="Kono N."/>
            <person name="Arakawa K."/>
        </authorList>
    </citation>
    <scope>NUCLEOTIDE SEQUENCE [LARGE SCALE GENOMIC DNA]</scope>
</reference>
<keyword evidence="1" id="KW-1133">Transmembrane helix</keyword>
<protein>
    <submittedName>
        <fullName evidence="2">Palmitoyltransferase</fullName>
    </submittedName>
</protein>
<keyword evidence="1" id="KW-0812">Transmembrane</keyword>
<gene>
    <name evidence="2" type="primary">PAT23</name>
    <name evidence="2" type="ORF">CDAR_508331</name>
</gene>
<feature type="transmembrane region" description="Helical" evidence="1">
    <location>
        <begin position="41"/>
        <end position="67"/>
    </location>
</feature>
<comment type="caution">
    <text evidence="2">The sequence shown here is derived from an EMBL/GenBank/DDBJ whole genome shotgun (WGS) entry which is preliminary data.</text>
</comment>
<evidence type="ECO:0000256" key="1">
    <source>
        <dbReference type="SAM" id="Phobius"/>
    </source>
</evidence>
<proteinExistence type="predicted"/>